<comment type="caution">
    <text evidence="13">The sequence shown here is derived from an EMBL/GenBank/DDBJ whole genome shotgun (WGS) entry which is preliminary data.</text>
</comment>
<evidence type="ECO:0000256" key="8">
    <source>
        <dbReference type="ARBA" id="ARBA00023136"/>
    </source>
</evidence>
<keyword evidence="4 10" id="KW-0812">Transmembrane</keyword>
<dbReference type="InterPro" id="IPR036318">
    <property type="entry name" value="FAD-bd_PCMH-like_sf"/>
</dbReference>
<evidence type="ECO:0000256" key="4">
    <source>
        <dbReference type="ARBA" id="ARBA00022692"/>
    </source>
</evidence>
<keyword evidence="8 10" id="KW-0472">Membrane</keyword>
<keyword evidence="5" id="KW-0677">Repeat</keyword>
<evidence type="ECO:0000256" key="10">
    <source>
        <dbReference type="PROSITE-ProRule" id="PRU01193"/>
    </source>
</evidence>
<keyword evidence="3" id="KW-1003">Cell membrane</keyword>
<dbReference type="InterPro" id="IPR016169">
    <property type="entry name" value="FAD-bd_PCMH_sub2"/>
</dbReference>
<protein>
    <submittedName>
        <fullName evidence="13">Hemolysin family protein</fullName>
    </submittedName>
</protein>
<accession>A0ABV7YLA0</accession>
<proteinExistence type="inferred from homology"/>
<dbReference type="Pfam" id="PF03471">
    <property type="entry name" value="CorC_HlyC"/>
    <property type="match status" value="1"/>
</dbReference>
<dbReference type="SUPFAM" id="SSF54631">
    <property type="entry name" value="CBS-domain pair"/>
    <property type="match status" value="1"/>
</dbReference>
<dbReference type="InterPro" id="IPR002550">
    <property type="entry name" value="CNNM"/>
</dbReference>
<evidence type="ECO:0000259" key="11">
    <source>
        <dbReference type="PROSITE" id="PS51371"/>
    </source>
</evidence>
<dbReference type="InterPro" id="IPR044751">
    <property type="entry name" value="Ion_transp-like_CBS"/>
</dbReference>
<dbReference type="RefSeq" id="WP_205119116.1">
    <property type="nucleotide sequence ID" value="NZ_JAFBCM010000001.1"/>
</dbReference>
<evidence type="ECO:0000256" key="9">
    <source>
        <dbReference type="PROSITE-ProRule" id="PRU00703"/>
    </source>
</evidence>
<dbReference type="SUPFAM" id="SSF56176">
    <property type="entry name" value="FAD-binding/transporter-associated domain-like"/>
    <property type="match status" value="1"/>
</dbReference>
<dbReference type="Gene3D" id="3.10.580.10">
    <property type="entry name" value="CBS-domain"/>
    <property type="match status" value="1"/>
</dbReference>
<reference evidence="14" key="1">
    <citation type="journal article" date="2019" name="Int. J. Syst. Evol. Microbiol.">
        <title>The Global Catalogue of Microorganisms (GCM) 10K type strain sequencing project: providing services to taxonomists for standard genome sequencing and annotation.</title>
        <authorList>
            <consortium name="The Broad Institute Genomics Platform"/>
            <consortium name="The Broad Institute Genome Sequencing Center for Infectious Disease"/>
            <person name="Wu L."/>
            <person name="Ma J."/>
        </authorList>
    </citation>
    <scope>NUCLEOTIDE SEQUENCE [LARGE SCALE GENOMIC DNA]</scope>
    <source>
        <strain evidence="14">CGMCC 4.7241</strain>
    </source>
</reference>
<feature type="domain" description="CBS" evidence="11">
    <location>
        <begin position="286"/>
        <end position="343"/>
    </location>
</feature>
<keyword evidence="14" id="KW-1185">Reference proteome</keyword>
<keyword evidence="7 9" id="KW-0129">CBS domain</keyword>
<comment type="subcellular location">
    <subcellularLocation>
        <location evidence="1">Cell membrane</location>
        <topology evidence="1">Multi-pass membrane protein</topology>
    </subcellularLocation>
</comment>
<feature type="domain" description="CBS" evidence="11">
    <location>
        <begin position="221"/>
        <end position="281"/>
    </location>
</feature>
<evidence type="ECO:0000259" key="12">
    <source>
        <dbReference type="PROSITE" id="PS51846"/>
    </source>
</evidence>
<evidence type="ECO:0000256" key="5">
    <source>
        <dbReference type="ARBA" id="ARBA00022737"/>
    </source>
</evidence>
<evidence type="ECO:0000313" key="14">
    <source>
        <dbReference type="Proteomes" id="UP001595699"/>
    </source>
</evidence>
<evidence type="ECO:0000256" key="1">
    <source>
        <dbReference type="ARBA" id="ARBA00004651"/>
    </source>
</evidence>
<evidence type="ECO:0000256" key="7">
    <source>
        <dbReference type="ARBA" id="ARBA00023122"/>
    </source>
</evidence>
<comment type="similarity">
    <text evidence="2">Belongs to the UPF0053 family.</text>
</comment>
<dbReference type="Pfam" id="PF00571">
    <property type="entry name" value="CBS"/>
    <property type="match status" value="2"/>
</dbReference>
<keyword evidence="6 10" id="KW-1133">Transmembrane helix</keyword>
<name>A0ABV7YLA0_9ACTN</name>
<dbReference type="EMBL" id="JBHRZH010000036">
    <property type="protein sequence ID" value="MFC3765179.1"/>
    <property type="molecule type" value="Genomic_DNA"/>
</dbReference>
<evidence type="ECO:0000256" key="3">
    <source>
        <dbReference type="ARBA" id="ARBA00022475"/>
    </source>
</evidence>
<evidence type="ECO:0000256" key="6">
    <source>
        <dbReference type="ARBA" id="ARBA00022989"/>
    </source>
</evidence>
<dbReference type="SMART" id="SM00116">
    <property type="entry name" value="CBS"/>
    <property type="match status" value="2"/>
</dbReference>
<organism evidence="13 14">
    <name type="scientific">Tenggerimyces flavus</name>
    <dbReference type="NCBI Taxonomy" id="1708749"/>
    <lineage>
        <taxon>Bacteria</taxon>
        <taxon>Bacillati</taxon>
        <taxon>Actinomycetota</taxon>
        <taxon>Actinomycetes</taxon>
        <taxon>Propionibacteriales</taxon>
        <taxon>Nocardioidaceae</taxon>
        <taxon>Tenggerimyces</taxon>
    </lineage>
</organism>
<dbReference type="InterPro" id="IPR046342">
    <property type="entry name" value="CBS_dom_sf"/>
</dbReference>
<dbReference type="InterPro" id="IPR000644">
    <property type="entry name" value="CBS_dom"/>
</dbReference>
<evidence type="ECO:0000256" key="2">
    <source>
        <dbReference type="ARBA" id="ARBA00006337"/>
    </source>
</evidence>
<dbReference type="PROSITE" id="PS51371">
    <property type="entry name" value="CBS"/>
    <property type="match status" value="2"/>
</dbReference>
<dbReference type="Proteomes" id="UP001595699">
    <property type="component" value="Unassembled WGS sequence"/>
</dbReference>
<dbReference type="InterPro" id="IPR005170">
    <property type="entry name" value="Transptr-assoc_dom"/>
</dbReference>
<dbReference type="CDD" id="cd04590">
    <property type="entry name" value="CBS_pair_CorC_HlyC_assoc"/>
    <property type="match status" value="1"/>
</dbReference>
<dbReference type="Gene3D" id="3.30.465.10">
    <property type="match status" value="1"/>
</dbReference>
<dbReference type="PANTHER" id="PTHR43099">
    <property type="entry name" value="UPF0053 PROTEIN YRKA"/>
    <property type="match status" value="1"/>
</dbReference>
<dbReference type="InterPro" id="IPR051676">
    <property type="entry name" value="UPF0053_domain"/>
</dbReference>
<dbReference type="PANTHER" id="PTHR43099:SF6">
    <property type="entry name" value="UPF0053 PROTEIN RV1842C"/>
    <property type="match status" value="1"/>
</dbReference>
<dbReference type="Pfam" id="PF01595">
    <property type="entry name" value="CNNM"/>
    <property type="match status" value="1"/>
</dbReference>
<dbReference type="SMART" id="SM01091">
    <property type="entry name" value="CorC_HlyC"/>
    <property type="match status" value="1"/>
</dbReference>
<feature type="domain" description="CNNM transmembrane" evidence="12">
    <location>
        <begin position="1"/>
        <end position="202"/>
    </location>
</feature>
<evidence type="ECO:0000313" key="13">
    <source>
        <dbReference type="EMBL" id="MFC3765179.1"/>
    </source>
</evidence>
<gene>
    <name evidence="13" type="ORF">ACFOUW_30395</name>
</gene>
<sequence>MTQWLLVLLGLAMVLACALFVAAEFAMVTVNRATVERAASQGDRQAQGVLKALQSLSTQLSGAQVGITVTNITIGYLAEPSVAQLIDGPLEATGLSEGTTRTVAFAIALVVANGVTMVFGELVPKNLAIARPFDVAKFVQRPQRMFTSITRPLTVSCNAVANAIVRLFGIEPQEELKTARLPEELASLVRRSAESGTLPERTATLVERTLRFDDKFASDVLTPRTKMVTVPARASLQHIVEMSRQHGFSRFPVVADSVDDVVGMVELAQAMKAPYDDRGRVRIREIMGDPVLVPASLPLDELLWRLREENTELAVVVDEYGGTAGLVTFEDLVEEIVGSIEDEHDQRTVDVRRTEDGGWQVSGLLRPDEIADATGIRLRESRLGHETIAGLLLEQLGRIPAVGDEVVIDGVHLVVEKMDRHRVEWVRLFQDDDGADDESDDA</sequence>
<dbReference type="PROSITE" id="PS51846">
    <property type="entry name" value="CNNM"/>
    <property type="match status" value="1"/>
</dbReference>